<dbReference type="InterPro" id="IPR027417">
    <property type="entry name" value="P-loop_NTPase"/>
</dbReference>
<keyword evidence="2" id="KW-0378">Hydrolase</keyword>
<evidence type="ECO:0000256" key="4">
    <source>
        <dbReference type="ARBA" id="ARBA00022840"/>
    </source>
</evidence>
<dbReference type="CDD" id="cd18011">
    <property type="entry name" value="DEXDc_RapA"/>
    <property type="match status" value="1"/>
</dbReference>
<dbReference type="EMBL" id="CP121195">
    <property type="protein sequence ID" value="XBH14762.1"/>
    <property type="molecule type" value="Genomic_DNA"/>
</dbReference>
<dbReference type="SUPFAM" id="SSF52540">
    <property type="entry name" value="P-loop containing nucleoside triphosphate hydrolases"/>
    <property type="match status" value="1"/>
</dbReference>
<evidence type="ECO:0000256" key="2">
    <source>
        <dbReference type="ARBA" id="ARBA00022801"/>
    </source>
</evidence>
<organism evidence="7">
    <name type="scientific">Edaphobacter paludis</name>
    <dbReference type="NCBI Taxonomy" id="3035702"/>
    <lineage>
        <taxon>Bacteria</taxon>
        <taxon>Pseudomonadati</taxon>
        <taxon>Acidobacteriota</taxon>
        <taxon>Terriglobia</taxon>
        <taxon>Terriglobales</taxon>
        <taxon>Acidobacteriaceae</taxon>
        <taxon>Edaphobacter</taxon>
    </lineage>
</organism>
<evidence type="ECO:0000313" key="7">
    <source>
        <dbReference type="EMBL" id="XBH14762.1"/>
    </source>
</evidence>
<dbReference type="GO" id="GO:0005524">
    <property type="term" value="F:ATP binding"/>
    <property type="evidence" value="ECO:0007669"/>
    <property type="project" value="UniProtKB-KW"/>
</dbReference>
<dbReference type="GO" id="GO:0004386">
    <property type="term" value="F:helicase activity"/>
    <property type="evidence" value="ECO:0007669"/>
    <property type="project" value="UniProtKB-KW"/>
</dbReference>
<dbReference type="Gene3D" id="3.40.50.300">
    <property type="entry name" value="P-loop containing nucleotide triphosphate hydrolases"/>
    <property type="match status" value="1"/>
</dbReference>
<dbReference type="RefSeq" id="WP_348270034.1">
    <property type="nucleotide sequence ID" value="NZ_CP121195.1"/>
</dbReference>
<evidence type="ECO:0000256" key="1">
    <source>
        <dbReference type="ARBA" id="ARBA00022741"/>
    </source>
</evidence>
<dbReference type="Pfam" id="PF00176">
    <property type="entry name" value="SNF2-rel_dom"/>
    <property type="match status" value="1"/>
</dbReference>
<feature type="domain" description="Helicase C-terminal" evidence="6">
    <location>
        <begin position="445"/>
        <end position="603"/>
    </location>
</feature>
<keyword evidence="3 7" id="KW-0347">Helicase</keyword>
<dbReference type="InterPro" id="IPR049730">
    <property type="entry name" value="SNF2/RAD54-like_C"/>
</dbReference>
<feature type="domain" description="Helicase ATP-binding" evidence="5">
    <location>
        <begin position="110"/>
        <end position="283"/>
    </location>
</feature>
<dbReference type="PANTHER" id="PTHR45766">
    <property type="entry name" value="DNA ANNEALING HELICASE AND ENDONUCLEASE ZRANB3 FAMILY MEMBER"/>
    <property type="match status" value="1"/>
</dbReference>
<dbReference type="PROSITE" id="PS51194">
    <property type="entry name" value="HELICASE_CTER"/>
    <property type="match status" value="1"/>
</dbReference>
<dbReference type="InterPro" id="IPR057342">
    <property type="entry name" value="DEXDc_RapA"/>
</dbReference>
<dbReference type="InterPro" id="IPR014001">
    <property type="entry name" value="Helicase_ATP-bd"/>
</dbReference>
<evidence type="ECO:0000259" key="6">
    <source>
        <dbReference type="PROSITE" id="PS51194"/>
    </source>
</evidence>
<proteinExistence type="predicted"/>
<dbReference type="Gene3D" id="3.40.50.10810">
    <property type="entry name" value="Tandem AAA-ATPase domain"/>
    <property type="match status" value="1"/>
</dbReference>
<name>A0AAU7DC76_9BACT</name>
<evidence type="ECO:0000256" key="3">
    <source>
        <dbReference type="ARBA" id="ARBA00022806"/>
    </source>
</evidence>
<accession>A0AAU7DC76</accession>
<evidence type="ECO:0000259" key="5">
    <source>
        <dbReference type="PROSITE" id="PS51192"/>
    </source>
</evidence>
<dbReference type="CDD" id="cd18793">
    <property type="entry name" value="SF2_C_SNF"/>
    <property type="match status" value="1"/>
</dbReference>
<keyword evidence="4" id="KW-0067">ATP-binding</keyword>
<dbReference type="InterPro" id="IPR038718">
    <property type="entry name" value="SNF2-like_sf"/>
</dbReference>
<dbReference type="AlphaFoldDB" id="A0AAU7DC76"/>
<dbReference type="InterPro" id="IPR001650">
    <property type="entry name" value="Helicase_C-like"/>
</dbReference>
<protein>
    <submittedName>
        <fullName evidence="7">DEAD/DEAH box helicase</fullName>
    </submittedName>
</protein>
<dbReference type="InterPro" id="IPR000330">
    <property type="entry name" value="SNF2_N"/>
</dbReference>
<reference evidence="7" key="1">
    <citation type="submission" date="2023-03" db="EMBL/GenBank/DDBJ databases">
        <title>Edaphobacter sp.</title>
        <authorList>
            <person name="Huber K.J."/>
            <person name="Papendorf J."/>
            <person name="Pilke C."/>
            <person name="Bunk B."/>
            <person name="Sproeer C."/>
            <person name="Pester M."/>
        </authorList>
    </citation>
    <scope>NUCLEOTIDE SEQUENCE</scope>
    <source>
        <strain evidence="7">DSM 109920</strain>
    </source>
</reference>
<sequence length="923" mass="101528">MSVTFSPGDLVRARGREWVALPSLDKTLLSLRPLTGSELDVQLIDPMLEADPVVPAQFDLPQAEDRATQDAALLLGEALRLSLRRGAGPFRSAARVAFDPRAYQLVPLLMALRQQTVRLMIADDVGIGKTIEAGLILRELVDRGEIDRFAVLCPPHLVEQWTGELHSKFDLDAVAVTAASAARLERGLAQSQTLFEANPFTVVSLDYIKAEKRRDSFGRACPPFVIVDEAHSCVGAHLGRQQRFELLRKIAEDPNRHLLLLTATPHSGDEQAFSRLLSLLDPQFSSSSLEDEASRRRLARHFVQRRRIDIRSKDWGEDRSFPPRHDTTEKPYRFNPSHQAFHDSVLDYCLGVVEGAGSDKRNRRMAFWSTLALMRCVGSSPAAAHSALRTRLSDVAILEEQLCDDDEAEGLDVEPAAVVLDDPALAALVRQAEALTTAPDPKLSAITELLRPLLKDGSNPILFCRFIATAEHVASGLRKAFPKLCVEAITGLLTPEDRRARVESMGSAPQRILVATDCLSEGINLQHLFDSVVHYDLSWNPTRHQQREGRVDRFGQSKVVRSVLLYSPDSSIDGAVLQVVLRKAEAIRKATGVTVPLPEERSAVAGALLNALLLRKGRSEQLRLDLGIELSADTDEVDRRWRDAEEGERRSRAVFAQNTLRPDEVIPEWQRWQALLGGPEDVRRFLARAMGRLNAGLEPSSGGTELAHLEALPPTVLERLAARGLQGTLRITFQEPAPPNTEVVVRSHPLPSTLADYLLESALQPSETTGRSLGRCGVWAIKDVSSQTFVLLMRLRFKLFVHGRQEKLLLVEEAGALAFTGNADAPSHIGDEAFELLRAPAAENLAAVAQERIVRQALTRIEAMRGESGPIAAYAAQRAKILVDDHERVRSATASMPGAPRVTVEPVLPPDVLGVYVLIPGGV</sequence>
<dbReference type="Pfam" id="PF00271">
    <property type="entry name" value="Helicase_C"/>
    <property type="match status" value="1"/>
</dbReference>
<dbReference type="GO" id="GO:0016787">
    <property type="term" value="F:hydrolase activity"/>
    <property type="evidence" value="ECO:0007669"/>
    <property type="project" value="UniProtKB-KW"/>
</dbReference>
<dbReference type="SMART" id="SM00490">
    <property type="entry name" value="HELICc"/>
    <property type="match status" value="1"/>
</dbReference>
<keyword evidence="1" id="KW-0547">Nucleotide-binding</keyword>
<gene>
    <name evidence="7" type="ORF">P8936_06290</name>
</gene>
<dbReference type="PANTHER" id="PTHR45766:SF6">
    <property type="entry name" value="SWI_SNF-RELATED MATRIX-ASSOCIATED ACTIN-DEPENDENT REGULATOR OF CHROMATIN SUBFAMILY A-LIKE PROTEIN 1"/>
    <property type="match status" value="1"/>
</dbReference>
<dbReference type="SMART" id="SM00487">
    <property type="entry name" value="DEXDc"/>
    <property type="match status" value="1"/>
</dbReference>
<dbReference type="PROSITE" id="PS51192">
    <property type="entry name" value="HELICASE_ATP_BIND_1"/>
    <property type="match status" value="1"/>
</dbReference>